<dbReference type="SUPFAM" id="SSF110997">
    <property type="entry name" value="Sporulation related repeat"/>
    <property type="match status" value="1"/>
</dbReference>
<feature type="region of interest" description="Disordered" evidence="1">
    <location>
        <begin position="64"/>
        <end position="156"/>
    </location>
</feature>
<gene>
    <name evidence="4" type="ORF">E2F43_09310</name>
</gene>
<dbReference type="Gene3D" id="3.30.70.1070">
    <property type="entry name" value="Sporulation related repeat"/>
    <property type="match status" value="1"/>
</dbReference>
<dbReference type="AlphaFoldDB" id="A0A4R5LS34"/>
<dbReference type="InterPro" id="IPR036680">
    <property type="entry name" value="SPOR-like_sf"/>
</dbReference>
<feature type="transmembrane region" description="Helical" evidence="2">
    <location>
        <begin position="38"/>
        <end position="57"/>
    </location>
</feature>
<feature type="compositionally biased region" description="Basic and acidic residues" evidence="1">
    <location>
        <begin position="91"/>
        <end position="106"/>
    </location>
</feature>
<comment type="caution">
    <text evidence="4">The sequence shown here is derived from an EMBL/GenBank/DDBJ whole genome shotgun (WGS) entry which is preliminary data.</text>
</comment>
<dbReference type="GO" id="GO:0032153">
    <property type="term" value="C:cell division site"/>
    <property type="evidence" value="ECO:0007669"/>
    <property type="project" value="TreeGrafter"/>
</dbReference>
<dbReference type="GO" id="GO:0030428">
    <property type="term" value="C:cell septum"/>
    <property type="evidence" value="ECO:0007669"/>
    <property type="project" value="TreeGrafter"/>
</dbReference>
<dbReference type="OrthoDB" id="7069135at2"/>
<evidence type="ECO:0000256" key="2">
    <source>
        <dbReference type="SAM" id="Phobius"/>
    </source>
</evidence>
<evidence type="ECO:0000313" key="4">
    <source>
        <dbReference type="EMBL" id="TDG13708.1"/>
    </source>
</evidence>
<dbReference type="Pfam" id="PF05036">
    <property type="entry name" value="SPOR"/>
    <property type="match status" value="1"/>
</dbReference>
<dbReference type="GO" id="GO:0042834">
    <property type="term" value="F:peptidoglycan binding"/>
    <property type="evidence" value="ECO:0007669"/>
    <property type="project" value="InterPro"/>
</dbReference>
<dbReference type="GO" id="GO:0032506">
    <property type="term" value="P:cytokinetic process"/>
    <property type="evidence" value="ECO:0007669"/>
    <property type="project" value="TreeGrafter"/>
</dbReference>
<reference evidence="4 5" key="1">
    <citation type="submission" date="2019-03" db="EMBL/GenBank/DDBJ databases">
        <title>Seongchinamella monodicae gen. nov., sp. nov., a novel member of the Gammaproteobacteria isolated from a tidal mudflat of beach.</title>
        <authorList>
            <person name="Yang H.G."/>
            <person name="Kang J.W."/>
            <person name="Lee S.D."/>
        </authorList>
    </citation>
    <scope>NUCLEOTIDE SEQUENCE [LARGE SCALE GENOMIC DNA]</scope>
    <source>
        <strain evidence="4 5">GH4-78</strain>
    </source>
</reference>
<accession>A0A4R5LS34</accession>
<keyword evidence="2" id="KW-0812">Transmembrane</keyword>
<keyword evidence="5" id="KW-1185">Reference proteome</keyword>
<evidence type="ECO:0000256" key="1">
    <source>
        <dbReference type="SAM" id="MobiDB-lite"/>
    </source>
</evidence>
<dbReference type="PROSITE" id="PS51724">
    <property type="entry name" value="SPOR"/>
    <property type="match status" value="1"/>
</dbReference>
<evidence type="ECO:0000313" key="5">
    <source>
        <dbReference type="Proteomes" id="UP000295554"/>
    </source>
</evidence>
<dbReference type="InterPro" id="IPR052521">
    <property type="entry name" value="Cell_div_SPOR-domain"/>
</dbReference>
<dbReference type="PANTHER" id="PTHR38687">
    <property type="entry name" value="CELL DIVISION PROTEIN DEDD-RELATED"/>
    <property type="match status" value="1"/>
</dbReference>
<proteinExistence type="predicted"/>
<organism evidence="4 5">
    <name type="scientific">Seongchinamella unica</name>
    <dbReference type="NCBI Taxonomy" id="2547392"/>
    <lineage>
        <taxon>Bacteria</taxon>
        <taxon>Pseudomonadati</taxon>
        <taxon>Pseudomonadota</taxon>
        <taxon>Gammaproteobacteria</taxon>
        <taxon>Cellvibrionales</taxon>
        <taxon>Halieaceae</taxon>
        <taxon>Seongchinamella</taxon>
    </lineage>
</organism>
<dbReference type="EMBL" id="SMSE01000002">
    <property type="protein sequence ID" value="TDG13708.1"/>
    <property type="molecule type" value="Genomic_DNA"/>
</dbReference>
<name>A0A4R5LS34_9GAMM</name>
<keyword evidence="2" id="KW-0472">Membrane</keyword>
<dbReference type="InterPro" id="IPR007730">
    <property type="entry name" value="SPOR-like_dom"/>
</dbReference>
<dbReference type="PANTHER" id="PTHR38687:SF1">
    <property type="entry name" value="CELL DIVISION PROTEIN DEDD"/>
    <property type="match status" value="1"/>
</dbReference>
<keyword evidence="2" id="KW-1133">Transmembrane helix</keyword>
<evidence type="ECO:0000259" key="3">
    <source>
        <dbReference type="PROSITE" id="PS51724"/>
    </source>
</evidence>
<protein>
    <recommendedName>
        <fullName evidence="3">SPOR domain-containing protein</fullName>
    </recommendedName>
</protein>
<feature type="domain" description="SPOR" evidence="3">
    <location>
        <begin position="162"/>
        <end position="241"/>
    </location>
</feature>
<sequence>MTCWSYSVHFSPWPQFCRSWTRTEGRSGPMNEVLKQRLVGALILVALGVVFWPIIFVEPGEEGGAAEARIPPRPQVQTAPVEAPDIAGLRPSREIAKESEPADRELPALSPEDPLAESPVPSAASEGGAVTAGTVPISEPAPATVNSKTRSEAPVKPALDSEGVPITWILRVASVSSDAKADQLRRDLLAMGHKAYVKKIRSNGKTLFRVYVGPKAEKARLQQIQGSIDRKFGVSSLITRYYP</sequence>
<dbReference type="Proteomes" id="UP000295554">
    <property type="component" value="Unassembled WGS sequence"/>
</dbReference>